<organism evidence="2 3">
    <name type="scientific">Kaustia mangrovi</name>
    <dbReference type="NCBI Taxonomy" id="2593653"/>
    <lineage>
        <taxon>Bacteria</taxon>
        <taxon>Pseudomonadati</taxon>
        <taxon>Pseudomonadota</taxon>
        <taxon>Alphaproteobacteria</taxon>
        <taxon>Hyphomicrobiales</taxon>
        <taxon>Parvibaculaceae</taxon>
        <taxon>Kaustia</taxon>
    </lineage>
</organism>
<dbReference type="InterPro" id="IPR009325">
    <property type="entry name" value="DUF983"/>
</dbReference>
<dbReference type="Proteomes" id="UP000593594">
    <property type="component" value="Chromosome"/>
</dbReference>
<feature type="transmembrane region" description="Helical" evidence="1">
    <location>
        <begin position="46"/>
        <end position="63"/>
    </location>
</feature>
<dbReference type="KEGG" id="kmn:HW532_02050"/>
<reference evidence="2 3" key="1">
    <citation type="submission" date="2020-06" db="EMBL/GenBank/DDBJ databases">
        <title>Genome sequence of 2 isolates from Red Sea Mangroves.</title>
        <authorList>
            <person name="Sefrji F."/>
            <person name="Michoud G."/>
            <person name="Merlino G."/>
            <person name="Daffonchio D."/>
        </authorList>
    </citation>
    <scope>NUCLEOTIDE SEQUENCE [LARGE SCALE GENOMIC DNA]</scope>
    <source>
        <strain evidence="2 3">R1DC25</strain>
    </source>
</reference>
<name>A0A7S8C8C8_9HYPH</name>
<dbReference type="Pfam" id="PF06170">
    <property type="entry name" value="DUF983"/>
    <property type="match status" value="1"/>
</dbReference>
<evidence type="ECO:0000256" key="1">
    <source>
        <dbReference type="SAM" id="Phobius"/>
    </source>
</evidence>
<evidence type="ECO:0000313" key="3">
    <source>
        <dbReference type="Proteomes" id="UP000593594"/>
    </source>
</evidence>
<keyword evidence="1" id="KW-0812">Transmembrane</keyword>
<keyword evidence="3" id="KW-1185">Reference proteome</keyword>
<keyword evidence="1" id="KW-1133">Transmembrane helix</keyword>
<dbReference type="AlphaFoldDB" id="A0A7S8C8C8"/>
<evidence type="ECO:0000313" key="2">
    <source>
        <dbReference type="EMBL" id="QPC45139.1"/>
    </source>
</evidence>
<protein>
    <submittedName>
        <fullName evidence="2">DUF983 domain-containing protein</fullName>
    </submittedName>
</protein>
<accession>A0A7S8C8C8</accession>
<dbReference type="EMBL" id="CP058214">
    <property type="protein sequence ID" value="QPC45139.1"/>
    <property type="molecule type" value="Genomic_DNA"/>
</dbReference>
<proteinExistence type="predicted"/>
<sequence length="134" mass="14502">MMRGARLRCPACGEGSVFARYLKVAPVCGECGEELHHHRADDAPPYFTIFIVGHILVPIALAVEQIWQPPMGLQMAVWLPLALAMTVSMLPVVKGSVVGLQWALFMHGFEYAARVARPVPVNAGVSPEPSEPAT</sequence>
<gene>
    <name evidence="2" type="ORF">HW532_02050</name>
</gene>
<keyword evidence="1" id="KW-0472">Membrane</keyword>